<dbReference type="RefSeq" id="XP_018463518.1">
    <property type="nucleotide sequence ID" value="XM_018608016.1"/>
</dbReference>
<evidence type="ECO:0000259" key="2">
    <source>
        <dbReference type="Pfam" id="PF13966"/>
    </source>
</evidence>
<dbReference type="AlphaFoldDB" id="A0A6J0LUI1"/>
<protein>
    <submittedName>
        <fullName evidence="4">Uncharacterized protein LOC108834687</fullName>
    </submittedName>
</protein>
<dbReference type="GO" id="GO:0004523">
    <property type="term" value="F:RNA-DNA hybrid ribonuclease activity"/>
    <property type="evidence" value="ECO:0007669"/>
    <property type="project" value="InterPro"/>
</dbReference>
<gene>
    <name evidence="4" type="primary">LOC108834687</name>
</gene>
<dbReference type="CDD" id="cd06222">
    <property type="entry name" value="RNase_H_like"/>
    <property type="match status" value="1"/>
</dbReference>
<dbReference type="Gene3D" id="3.30.420.10">
    <property type="entry name" value="Ribonuclease H-like superfamily/Ribonuclease H"/>
    <property type="match status" value="1"/>
</dbReference>
<feature type="domain" description="RNase H type-1" evidence="1">
    <location>
        <begin position="245"/>
        <end position="363"/>
    </location>
</feature>
<dbReference type="PANTHER" id="PTHR47074:SF53">
    <property type="entry name" value="REVERSE TRANSCRIPTASE-LIKE PROTEIN"/>
    <property type="match status" value="1"/>
</dbReference>
<dbReference type="InterPro" id="IPR052929">
    <property type="entry name" value="RNase_H-like_EbsB-rel"/>
</dbReference>
<dbReference type="InterPro" id="IPR036397">
    <property type="entry name" value="RNaseH_sf"/>
</dbReference>
<dbReference type="InterPro" id="IPR026960">
    <property type="entry name" value="RVT-Znf"/>
</dbReference>
<feature type="domain" description="Reverse transcriptase zinc-binding" evidence="2">
    <location>
        <begin position="61"/>
        <end position="132"/>
    </location>
</feature>
<accession>A0A6J0LUI1</accession>
<dbReference type="GO" id="GO:0003676">
    <property type="term" value="F:nucleic acid binding"/>
    <property type="evidence" value="ECO:0007669"/>
    <property type="project" value="InterPro"/>
</dbReference>
<dbReference type="Pfam" id="PF13456">
    <property type="entry name" value="RVT_3"/>
    <property type="match status" value="1"/>
</dbReference>
<keyword evidence="3" id="KW-1185">Reference proteome</keyword>
<dbReference type="InterPro" id="IPR044730">
    <property type="entry name" value="RNase_H-like_dom_plant"/>
</dbReference>
<evidence type="ECO:0000313" key="4">
    <source>
        <dbReference type="RefSeq" id="XP_018463518.1"/>
    </source>
</evidence>
<dbReference type="OrthoDB" id="1022447at2759"/>
<reference evidence="4" key="2">
    <citation type="submission" date="2025-08" db="UniProtKB">
        <authorList>
            <consortium name="RefSeq"/>
        </authorList>
    </citation>
    <scope>IDENTIFICATION</scope>
    <source>
        <tissue evidence="4">Leaf</tissue>
    </source>
</reference>
<dbReference type="Proteomes" id="UP000504610">
    <property type="component" value="Chromosome 6"/>
</dbReference>
<evidence type="ECO:0000259" key="1">
    <source>
        <dbReference type="Pfam" id="PF13456"/>
    </source>
</evidence>
<dbReference type="GeneID" id="108834687"/>
<organism evidence="3 4">
    <name type="scientific">Raphanus sativus</name>
    <name type="common">Radish</name>
    <name type="synonym">Raphanus raphanistrum var. sativus</name>
    <dbReference type="NCBI Taxonomy" id="3726"/>
    <lineage>
        <taxon>Eukaryota</taxon>
        <taxon>Viridiplantae</taxon>
        <taxon>Streptophyta</taxon>
        <taxon>Embryophyta</taxon>
        <taxon>Tracheophyta</taxon>
        <taxon>Spermatophyta</taxon>
        <taxon>Magnoliopsida</taxon>
        <taxon>eudicotyledons</taxon>
        <taxon>Gunneridae</taxon>
        <taxon>Pentapetalae</taxon>
        <taxon>rosids</taxon>
        <taxon>malvids</taxon>
        <taxon>Brassicales</taxon>
        <taxon>Brassicaceae</taxon>
        <taxon>Brassiceae</taxon>
        <taxon>Raphanus</taxon>
    </lineage>
</organism>
<sequence length="395" mass="45292">MLIELFPPNEVVRIKQMIPGDISDYYTWAFSNHGAYTVKTGFNVLVKAKSKPVNMIPPREQAQISLKKRVWKIPTLPKIRMFLWRVISGAVAVAERLNSRGLNVETRCKLCNGGSESINHVLFQCSMATQIWRDAAIVIHPDALSLQLEDNLKYIFDAMEDTRIAQVSRRKIPWVLWLIWKKRNSIIYGKTQRSIGQLLSDVEDEVEQWFTVNKPTTQEQQVSNRALHCDRWLPPEPEFMKCNLHANWRNAHLHSGLAWITRDHQGNVAHHARDAITFAPNRFTAELRCVIWALQSLHDLGASKIIIASDYQEVIDAIKAPQQWPKFRSLLEEIRRLKEGFSAVIFEGEKTTANAIARDLAKSVLRDGRFQSYLALGGPSWLSERIAREHNGNDV</sequence>
<proteinExistence type="predicted"/>
<evidence type="ECO:0000313" key="3">
    <source>
        <dbReference type="Proteomes" id="UP000504610"/>
    </source>
</evidence>
<dbReference type="KEGG" id="rsz:108834687"/>
<dbReference type="Pfam" id="PF13966">
    <property type="entry name" value="zf-RVT"/>
    <property type="match status" value="1"/>
</dbReference>
<dbReference type="PANTHER" id="PTHR47074">
    <property type="entry name" value="BNAC02G40300D PROTEIN"/>
    <property type="match status" value="1"/>
</dbReference>
<dbReference type="InterPro" id="IPR012337">
    <property type="entry name" value="RNaseH-like_sf"/>
</dbReference>
<dbReference type="SUPFAM" id="SSF53098">
    <property type="entry name" value="Ribonuclease H-like"/>
    <property type="match status" value="1"/>
</dbReference>
<dbReference type="InterPro" id="IPR002156">
    <property type="entry name" value="RNaseH_domain"/>
</dbReference>
<name>A0A6J0LUI1_RAPSA</name>
<reference evidence="3" key="1">
    <citation type="journal article" date="2019" name="Database">
        <title>The radish genome database (RadishGD): an integrated information resource for radish genomics.</title>
        <authorList>
            <person name="Yu H.J."/>
            <person name="Baek S."/>
            <person name="Lee Y.J."/>
            <person name="Cho A."/>
            <person name="Mun J.H."/>
        </authorList>
    </citation>
    <scope>NUCLEOTIDE SEQUENCE [LARGE SCALE GENOMIC DNA]</scope>
    <source>
        <strain evidence="3">cv. WK10039</strain>
    </source>
</reference>